<dbReference type="OrthoDB" id="1860322at2759"/>
<dbReference type="EMBL" id="CABITT030000008">
    <property type="protein sequence ID" value="VVB16921.1"/>
    <property type="molecule type" value="Genomic_DNA"/>
</dbReference>
<dbReference type="AlphaFoldDB" id="A0A565CTL4"/>
<dbReference type="PANTHER" id="PTHR22891">
    <property type="entry name" value="EUKARYOTIC TRANSLATION INITIATION FACTOR 2C"/>
    <property type="match status" value="1"/>
</dbReference>
<dbReference type="PROSITE" id="PS50822">
    <property type="entry name" value="PIWI"/>
    <property type="match status" value="1"/>
</dbReference>
<evidence type="ECO:0000256" key="1">
    <source>
        <dbReference type="SAM" id="MobiDB-lite"/>
    </source>
</evidence>
<feature type="region of interest" description="Disordered" evidence="1">
    <location>
        <begin position="190"/>
        <end position="209"/>
    </location>
</feature>
<dbReference type="SMART" id="SM00950">
    <property type="entry name" value="Piwi"/>
    <property type="match status" value="1"/>
</dbReference>
<comment type="caution">
    <text evidence="3">The sequence shown here is derived from an EMBL/GenBank/DDBJ whole genome shotgun (WGS) entry which is preliminary data.</text>
</comment>
<reference evidence="3" key="1">
    <citation type="submission" date="2019-07" db="EMBL/GenBank/DDBJ databases">
        <authorList>
            <person name="Dittberner H."/>
        </authorList>
    </citation>
    <scope>NUCLEOTIDE SEQUENCE [LARGE SCALE GENOMIC DNA]</scope>
</reference>
<accession>A0A565CTL4</accession>
<keyword evidence="4" id="KW-1185">Reference proteome</keyword>
<name>A0A565CTL4_9BRAS</name>
<dbReference type="InterPro" id="IPR012337">
    <property type="entry name" value="RNaseH-like_sf"/>
</dbReference>
<proteinExistence type="predicted"/>
<dbReference type="InterPro" id="IPR036397">
    <property type="entry name" value="RNaseH_sf"/>
</dbReference>
<evidence type="ECO:0000313" key="3">
    <source>
        <dbReference type="EMBL" id="VVB16921.1"/>
    </source>
</evidence>
<feature type="compositionally biased region" description="Low complexity" evidence="1">
    <location>
        <begin position="190"/>
        <end position="202"/>
    </location>
</feature>
<organism evidence="3 4">
    <name type="scientific">Arabis nemorensis</name>
    <dbReference type="NCBI Taxonomy" id="586526"/>
    <lineage>
        <taxon>Eukaryota</taxon>
        <taxon>Viridiplantae</taxon>
        <taxon>Streptophyta</taxon>
        <taxon>Embryophyta</taxon>
        <taxon>Tracheophyta</taxon>
        <taxon>Spermatophyta</taxon>
        <taxon>Magnoliopsida</taxon>
        <taxon>eudicotyledons</taxon>
        <taxon>Gunneridae</taxon>
        <taxon>Pentapetalae</taxon>
        <taxon>rosids</taxon>
        <taxon>malvids</taxon>
        <taxon>Brassicales</taxon>
        <taxon>Brassicaceae</taxon>
        <taxon>Arabideae</taxon>
        <taxon>Arabis</taxon>
    </lineage>
</organism>
<dbReference type="GO" id="GO:0003676">
    <property type="term" value="F:nucleic acid binding"/>
    <property type="evidence" value="ECO:0007669"/>
    <property type="project" value="InterPro"/>
</dbReference>
<evidence type="ECO:0000259" key="2">
    <source>
        <dbReference type="PROSITE" id="PS50822"/>
    </source>
</evidence>
<dbReference type="Gene3D" id="3.30.420.10">
    <property type="entry name" value="Ribonuclease H-like superfamily/Ribonuclease H"/>
    <property type="match status" value="1"/>
</dbReference>
<dbReference type="Pfam" id="PF02171">
    <property type="entry name" value="Piwi"/>
    <property type="match status" value="1"/>
</dbReference>
<protein>
    <recommendedName>
        <fullName evidence="2">Piwi domain-containing protein</fullName>
    </recommendedName>
</protein>
<feature type="domain" description="Piwi" evidence="2">
    <location>
        <begin position="1"/>
        <end position="184"/>
    </location>
</feature>
<sequence>MIDNLFKRVSHVNDEGIMRELLLDFESSSRVKPNHIIIFRDGVSESQFNQVLNIELDQMMQACKFLDEKWDPKFTVIIAQNNHHTRFFQTRGPDNVPPGTINDSNICHLQNNDFYLCARAGMIGTTRPTHYHVLYDEIGFSTDDLQELVHSLSSVYQRSTTAISVVAPICYAHWAAAQMGTMMKFEDMSETSSSHGGITTSGPVPVPPMPKLNKNVATSTFFC</sequence>
<gene>
    <name evidence="3" type="ORF">ANE_LOCUS27365</name>
</gene>
<dbReference type="InterPro" id="IPR003165">
    <property type="entry name" value="Piwi"/>
</dbReference>
<evidence type="ECO:0000313" key="4">
    <source>
        <dbReference type="Proteomes" id="UP000489600"/>
    </source>
</evidence>
<dbReference type="Proteomes" id="UP000489600">
    <property type="component" value="Unassembled WGS sequence"/>
</dbReference>
<dbReference type="SUPFAM" id="SSF53098">
    <property type="entry name" value="Ribonuclease H-like"/>
    <property type="match status" value="1"/>
</dbReference>